<dbReference type="InterPro" id="IPR029063">
    <property type="entry name" value="SAM-dependent_MTases_sf"/>
</dbReference>
<feature type="region of interest" description="Disordered" evidence="6">
    <location>
        <begin position="377"/>
        <end position="396"/>
    </location>
</feature>
<keyword evidence="3 5" id="KW-0808">Transferase</keyword>
<feature type="compositionally biased region" description="Low complexity" evidence="6">
    <location>
        <begin position="821"/>
        <end position="834"/>
    </location>
</feature>
<evidence type="ECO:0000256" key="3">
    <source>
        <dbReference type="ARBA" id="ARBA00022679"/>
    </source>
</evidence>
<feature type="compositionally biased region" description="Basic residues" evidence="6">
    <location>
        <begin position="633"/>
        <end position="645"/>
    </location>
</feature>
<feature type="compositionally biased region" description="Low complexity" evidence="6">
    <location>
        <begin position="193"/>
        <end position="222"/>
    </location>
</feature>
<dbReference type="Gene3D" id="3.40.50.150">
    <property type="entry name" value="Vaccinia Virus protein VP39"/>
    <property type="match status" value="1"/>
</dbReference>
<dbReference type="Proteomes" id="UP000075714">
    <property type="component" value="Unassembled WGS sequence"/>
</dbReference>
<dbReference type="GO" id="GO:0003677">
    <property type="term" value="F:DNA binding"/>
    <property type="evidence" value="ECO:0007669"/>
    <property type="project" value="TreeGrafter"/>
</dbReference>
<feature type="region of interest" description="Disordered" evidence="6">
    <location>
        <begin position="777"/>
        <end position="796"/>
    </location>
</feature>
<dbReference type="Pfam" id="PF00145">
    <property type="entry name" value="DNA_methylase"/>
    <property type="match status" value="2"/>
</dbReference>
<feature type="region of interest" description="Disordered" evidence="6">
    <location>
        <begin position="545"/>
        <end position="648"/>
    </location>
</feature>
<feature type="region of interest" description="Disordered" evidence="6">
    <location>
        <begin position="120"/>
        <end position="156"/>
    </location>
</feature>
<evidence type="ECO:0000256" key="6">
    <source>
        <dbReference type="SAM" id="MobiDB-lite"/>
    </source>
</evidence>
<dbReference type="PANTHER" id="PTHR10629:SF52">
    <property type="entry name" value="DNA (CYTOSINE-5)-METHYLTRANSFERASE 1"/>
    <property type="match status" value="1"/>
</dbReference>
<dbReference type="GO" id="GO:0044027">
    <property type="term" value="P:negative regulation of gene expression via chromosomal CpG island methylation"/>
    <property type="evidence" value="ECO:0007669"/>
    <property type="project" value="TreeGrafter"/>
</dbReference>
<feature type="region of interest" description="Disordered" evidence="6">
    <location>
        <begin position="804"/>
        <end position="853"/>
    </location>
</feature>
<dbReference type="InterPro" id="IPR001525">
    <property type="entry name" value="C5_MeTfrase"/>
</dbReference>
<accession>A0A150GQH7</accession>
<feature type="compositionally biased region" description="Low complexity" evidence="6">
    <location>
        <begin position="621"/>
        <end position="632"/>
    </location>
</feature>
<dbReference type="PROSITE" id="PS51679">
    <property type="entry name" value="SAM_MT_C5"/>
    <property type="match status" value="1"/>
</dbReference>
<sequence length="1037" mass="107710">MPEVWPRRPSPQYFTWHSVAQRAAAVGVKLLSWLGAEERPARLSFAHLAARLAVLGPDDPAFITAKAHLGAVGRFVAVRGQVLLRVLDSHWLAPVPRHGAVAKALRGRLAERRCRQLRAAATSAGTKEGGARRGGGGAGGGGGGGGGEGDGDHEAAAEQPVKIHRIWSAYHNAPTVAVEAAGQGSTAEPQPQPVQGTGAAAAGGSSGGDAAAAAAVAAAEPATDGRRQQRWSRLGPQEWKLEERSAIDSSSGRTLYGAAVCGDVRLVPGSVIRFEALRSAEGEGEDSGAAVSCSETNGDAAAAETAAADGADAGARAAARRVAELTHGSFGLVQCIYSEKDGSGSPMVQIRRMVHGRSTMLDDVADPGELFLLDPTPPPAVPPSRGGAPPPPAATAATQGCVQTLRLGVDGSSSGGDGGSGKVGDCDPARWGVAVELLEAVSLLRAEDHASRKANAKADLERSAVNERRLAAGQRPVFAWRSVYCPRQAMFRSADPRKMRLGSYVEVPSAPPALAMLPDGSGFTRQGVTYRVGDFVYLNAAALPHDNEGNDRESADREGEEVGGREEGSGENGEEAKGAARRRGTQRRGKGQAVRAKKAKEEMEADLDEEEAESDPERESSAGSDAEAAARGKPAKATRRKRATHKGSNARLHAFAVAQLLAVESEPGRAGAGRDGSPMVPSLPRSLTVRRFYRPQDISEDLAYRSDYWELYAPATPAAVANGGGGGGGGSGGGGVYGSGDGSACVPVGEVHGRCNVVVGRPRPSSPRLDTFQVVGTYDPRVSPPATGPPPTSLDLTLQQPAAAAVAAAKGRESGGDNKAADATAAAAGQQQHHLAGEAEAGGEAEGENGGAAPDMFKLPTMDVFAGCGGLSEGFRQAGVADSRWAIEYNRQAAEAFRLNNPDAKVFCNNCNVLLQAAMLKAGAGSDCVAHPSCAEAVERLDEWSRSELPAPGEVGLMIGGPPCQGYSGMNRFNRGSWSQVQNSMVMGYLSWCDFYRPRYFLLENVRNLAAYNGGRVLRLVVRSLLASGYQVSTGRP</sequence>
<feature type="compositionally biased region" description="Basic and acidic residues" evidence="6">
    <location>
        <begin position="810"/>
        <end position="820"/>
    </location>
</feature>
<evidence type="ECO:0000256" key="1">
    <source>
        <dbReference type="ARBA" id="ARBA00011975"/>
    </source>
</evidence>
<dbReference type="EC" id="2.1.1.37" evidence="1"/>
<dbReference type="PANTHER" id="PTHR10629">
    <property type="entry name" value="CYTOSINE-SPECIFIC METHYLTRANSFERASE"/>
    <property type="match status" value="1"/>
</dbReference>
<dbReference type="InterPro" id="IPR050390">
    <property type="entry name" value="C5-Methyltransferase"/>
</dbReference>
<dbReference type="AlphaFoldDB" id="A0A150GQH7"/>
<feature type="active site" evidence="5">
    <location>
        <position position="964"/>
    </location>
</feature>
<dbReference type="EMBL" id="LSYV01000011">
    <property type="protein sequence ID" value="KXZ52097.1"/>
    <property type="molecule type" value="Genomic_DNA"/>
</dbReference>
<dbReference type="GO" id="GO:0005634">
    <property type="term" value="C:nucleus"/>
    <property type="evidence" value="ECO:0007669"/>
    <property type="project" value="TreeGrafter"/>
</dbReference>
<keyword evidence="2 5" id="KW-0489">Methyltransferase</keyword>
<feature type="compositionally biased region" description="Basic and acidic residues" evidence="6">
    <location>
        <begin position="545"/>
        <end position="578"/>
    </location>
</feature>
<comment type="caution">
    <text evidence="7">The sequence shown here is derived from an EMBL/GenBank/DDBJ whole genome shotgun (WGS) entry which is preliminary data.</text>
</comment>
<evidence type="ECO:0000313" key="7">
    <source>
        <dbReference type="EMBL" id="KXZ52097.1"/>
    </source>
</evidence>
<dbReference type="STRING" id="33097.A0A150GQH7"/>
<protein>
    <recommendedName>
        <fullName evidence="1">DNA (cytosine-5-)-methyltransferase</fullName>
        <ecNumber evidence="1">2.1.1.37</ecNumber>
    </recommendedName>
</protein>
<gene>
    <name evidence="7" type="ORF">GPECTOR_10g1120</name>
</gene>
<feature type="compositionally biased region" description="Pro residues" evidence="6">
    <location>
        <begin position="377"/>
        <end position="393"/>
    </location>
</feature>
<dbReference type="SUPFAM" id="SSF53335">
    <property type="entry name" value="S-adenosyl-L-methionine-dependent methyltransferases"/>
    <property type="match status" value="1"/>
</dbReference>
<dbReference type="GO" id="GO:0032259">
    <property type="term" value="P:methylation"/>
    <property type="evidence" value="ECO:0007669"/>
    <property type="project" value="UniProtKB-KW"/>
</dbReference>
<keyword evidence="4 5" id="KW-0949">S-adenosyl-L-methionine</keyword>
<feature type="compositionally biased region" description="Basic residues" evidence="6">
    <location>
        <begin position="579"/>
        <end position="598"/>
    </location>
</feature>
<proteinExistence type="inferred from homology"/>
<dbReference type="GO" id="GO:0003886">
    <property type="term" value="F:DNA (cytosine-5-)-methyltransferase activity"/>
    <property type="evidence" value="ECO:0007669"/>
    <property type="project" value="UniProtKB-EC"/>
</dbReference>
<dbReference type="PRINTS" id="PR00105">
    <property type="entry name" value="C5METTRFRASE"/>
</dbReference>
<feature type="compositionally biased region" description="Gly residues" evidence="6">
    <location>
        <begin position="132"/>
        <end position="148"/>
    </location>
</feature>
<comment type="similarity">
    <text evidence="5">Belongs to the class I-like SAM-binding methyltransferase superfamily. C5-methyltransferase family.</text>
</comment>
<evidence type="ECO:0000256" key="4">
    <source>
        <dbReference type="ARBA" id="ARBA00022691"/>
    </source>
</evidence>
<keyword evidence="8" id="KW-1185">Reference proteome</keyword>
<feature type="compositionally biased region" description="Pro residues" evidence="6">
    <location>
        <begin position="782"/>
        <end position="792"/>
    </location>
</feature>
<evidence type="ECO:0000256" key="2">
    <source>
        <dbReference type="ARBA" id="ARBA00022603"/>
    </source>
</evidence>
<feature type="compositionally biased region" description="Acidic residues" evidence="6">
    <location>
        <begin position="603"/>
        <end position="614"/>
    </location>
</feature>
<organism evidence="7 8">
    <name type="scientific">Gonium pectorale</name>
    <name type="common">Green alga</name>
    <dbReference type="NCBI Taxonomy" id="33097"/>
    <lineage>
        <taxon>Eukaryota</taxon>
        <taxon>Viridiplantae</taxon>
        <taxon>Chlorophyta</taxon>
        <taxon>core chlorophytes</taxon>
        <taxon>Chlorophyceae</taxon>
        <taxon>CS clade</taxon>
        <taxon>Chlamydomonadales</taxon>
        <taxon>Volvocaceae</taxon>
        <taxon>Gonium</taxon>
    </lineage>
</organism>
<dbReference type="OrthoDB" id="5376140at2759"/>
<reference evidence="8" key="1">
    <citation type="journal article" date="2016" name="Nat. Commun.">
        <title>The Gonium pectorale genome demonstrates co-option of cell cycle regulation during the evolution of multicellularity.</title>
        <authorList>
            <person name="Hanschen E.R."/>
            <person name="Marriage T.N."/>
            <person name="Ferris P.J."/>
            <person name="Hamaji T."/>
            <person name="Toyoda A."/>
            <person name="Fujiyama A."/>
            <person name="Neme R."/>
            <person name="Noguchi H."/>
            <person name="Minakuchi Y."/>
            <person name="Suzuki M."/>
            <person name="Kawai-Toyooka H."/>
            <person name="Smith D.R."/>
            <person name="Sparks H."/>
            <person name="Anderson J."/>
            <person name="Bakaric R."/>
            <person name="Luria V."/>
            <person name="Karger A."/>
            <person name="Kirschner M.W."/>
            <person name="Durand P.M."/>
            <person name="Michod R.E."/>
            <person name="Nozaki H."/>
            <person name="Olson B.J."/>
        </authorList>
    </citation>
    <scope>NUCLEOTIDE SEQUENCE [LARGE SCALE GENOMIC DNA]</scope>
    <source>
        <strain evidence="8">NIES-2863</strain>
    </source>
</reference>
<feature type="region of interest" description="Disordered" evidence="6">
    <location>
        <begin position="179"/>
        <end position="237"/>
    </location>
</feature>
<evidence type="ECO:0000256" key="5">
    <source>
        <dbReference type="PROSITE-ProRule" id="PRU01016"/>
    </source>
</evidence>
<evidence type="ECO:0000313" key="8">
    <source>
        <dbReference type="Proteomes" id="UP000075714"/>
    </source>
</evidence>
<name>A0A150GQH7_GONPE</name>